<dbReference type="Proteomes" id="UP000492821">
    <property type="component" value="Unassembled WGS sequence"/>
</dbReference>
<accession>A0A7E4WBW3</accession>
<dbReference type="InterPro" id="IPR008139">
    <property type="entry name" value="SaposinB_dom"/>
</dbReference>
<dbReference type="InterPro" id="IPR011001">
    <property type="entry name" value="Saposin-like"/>
</dbReference>
<protein>
    <submittedName>
        <fullName evidence="4">Saposin B-type domain-containing protein</fullName>
    </submittedName>
</protein>
<reference evidence="3" key="1">
    <citation type="journal article" date="2013" name="Genetics">
        <title>The draft genome and transcriptome of Panagrellus redivivus are shaped by the harsh demands of a free-living lifestyle.</title>
        <authorList>
            <person name="Srinivasan J."/>
            <person name="Dillman A.R."/>
            <person name="Macchietto M.G."/>
            <person name="Heikkinen L."/>
            <person name="Lakso M."/>
            <person name="Fracchia K.M."/>
            <person name="Antoshechkin I."/>
            <person name="Mortazavi A."/>
            <person name="Wong G."/>
            <person name="Sternberg P.W."/>
        </authorList>
    </citation>
    <scope>NUCLEOTIDE SEQUENCE [LARGE SCALE GENOMIC DNA]</scope>
    <source>
        <strain evidence="3">MT8872</strain>
    </source>
</reference>
<evidence type="ECO:0000313" key="4">
    <source>
        <dbReference type="WBParaSite" id="Pan_g8609.t1"/>
    </source>
</evidence>
<reference evidence="4" key="2">
    <citation type="submission" date="2020-10" db="UniProtKB">
        <authorList>
            <consortium name="WormBaseParasite"/>
        </authorList>
    </citation>
    <scope>IDENTIFICATION</scope>
</reference>
<dbReference type="SUPFAM" id="SSF47862">
    <property type="entry name" value="Saposin"/>
    <property type="match status" value="1"/>
</dbReference>
<evidence type="ECO:0000256" key="1">
    <source>
        <dbReference type="ARBA" id="ARBA00023157"/>
    </source>
</evidence>
<dbReference type="InterPro" id="IPR008138">
    <property type="entry name" value="SapB_2"/>
</dbReference>
<feature type="domain" description="Saposin B-type" evidence="2">
    <location>
        <begin position="52"/>
        <end position="123"/>
    </location>
</feature>
<evidence type="ECO:0000259" key="2">
    <source>
        <dbReference type="PROSITE" id="PS50015"/>
    </source>
</evidence>
<dbReference type="Pfam" id="PF03489">
    <property type="entry name" value="SapB_2"/>
    <property type="match status" value="1"/>
</dbReference>
<dbReference type="SMART" id="SM00741">
    <property type="entry name" value="SapB"/>
    <property type="match status" value="1"/>
</dbReference>
<proteinExistence type="predicted"/>
<evidence type="ECO:0000313" key="3">
    <source>
        <dbReference type="Proteomes" id="UP000492821"/>
    </source>
</evidence>
<keyword evidence="3" id="KW-1185">Reference proteome</keyword>
<keyword evidence="1" id="KW-1015">Disulfide bond</keyword>
<dbReference type="Gene3D" id="1.10.225.10">
    <property type="entry name" value="Saposin-like"/>
    <property type="match status" value="1"/>
</dbReference>
<sequence>MTKTERPIYPPSSRADAPISSSFMMARYFNLFAFLCFALLITNSQSMYTPNGFIPCGTCIKIVSILEKGGASTVEAEIPVACEAAVFFKSECEKILKPFVDTIVKGIEEELSPKAICETMSFC</sequence>
<organism evidence="3 4">
    <name type="scientific">Panagrellus redivivus</name>
    <name type="common">Microworm</name>
    <dbReference type="NCBI Taxonomy" id="6233"/>
    <lineage>
        <taxon>Eukaryota</taxon>
        <taxon>Metazoa</taxon>
        <taxon>Ecdysozoa</taxon>
        <taxon>Nematoda</taxon>
        <taxon>Chromadorea</taxon>
        <taxon>Rhabditida</taxon>
        <taxon>Tylenchina</taxon>
        <taxon>Panagrolaimomorpha</taxon>
        <taxon>Panagrolaimoidea</taxon>
        <taxon>Panagrolaimidae</taxon>
        <taxon>Panagrellus</taxon>
    </lineage>
</organism>
<dbReference type="AlphaFoldDB" id="A0A7E4WBW3"/>
<dbReference type="WBParaSite" id="Pan_g8609.t1">
    <property type="protein sequence ID" value="Pan_g8609.t1"/>
    <property type="gene ID" value="Pan_g8609"/>
</dbReference>
<name>A0A7E4WBW3_PANRE</name>
<dbReference type="PROSITE" id="PS50015">
    <property type="entry name" value="SAP_B"/>
    <property type="match status" value="1"/>
</dbReference>